<dbReference type="Proteomes" id="UP000256884">
    <property type="component" value="Unassembled WGS sequence"/>
</dbReference>
<name>A0A3E0I872_9FLAO</name>
<dbReference type="RefSeq" id="WP_115900581.1">
    <property type="nucleotide sequence ID" value="NZ_QUNS01000002.1"/>
</dbReference>
<keyword evidence="2" id="KW-1185">Reference proteome</keyword>
<dbReference type="OrthoDB" id="1410315at2"/>
<accession>A0A3E0I872</accession>
<reference evidence="1 2" key="1">
    <citation type="submission" date="2018-08" db="EMBL/GenBank/DDBJ databases">
        <title>Genomic Encyclopedia of Type Strains, Phase IV (KMG-IV): sequencing the most valuable type-strain genomes for metagenomic binning, comparative biology and taxonomic classification.</title>
        <authorList>
            <person name="Goeker M."/>
        </authorList>
    </citation>
    <scope>NUCLEOTIDE SEQUENCE [LARGE SCALE GENOMIC DNA]</scope>
    <source>
        <strain evidence="1 2">DSM 18841</strain>
    </source>
</reference>
<gene>
    <name evidence="1" type="ORF">C7448_102487</name>
</gene>
<evidence type="ECO:0000313" key="2">
    <source>
        <dbReference type="Proteomes" id="UP000256884"/>
    </source>
</evidence>
<organism evidence="1 2">
    <name type="scientific">Tenacibaculum gallaicum</name>
    <dbReference type="NCBI Taxonomy" id="561505"/>
    <lineage>
        <taxon>Bacteria</taxon>
        <taxon>Pseudomonadati</taxon>
        <taxon>Bacteroidota</taxon>
        <taxon>Flavobacteriia</taxon>
        <taxon>Flavobacteriales</taxon>
        <taxon>Flavobacteriaceae</taxon>
        <taxon>Tenacibaculum</taxon>
    </lineage>
</organism>
<evidence type="ECO:0000313" key="1">
    <source>
        <dbReference type="EMBL" id="REH54954.1"/>
    </source>
</evidence>
<dbReference type="EMBL" id="QUNS01000002">
    <property type="protein sequence ID" value="REH54954.1"/>
    <property type="molecule type" value="Genomic_DNA"/>
</dbReference>
<comment type="caution">
    <text evidence="1">The sequence shown here is derived from an EMBL/GenBank/DDBJ whole genome shotgun (WGS) entry which is preliminary data.</text>
</comment>
<protein>
    <submittedName>
        <fullName evidence="1">Uncharacterized protein</fullName>
    </submittedName>
</protein>
<sequence>MNKYTIYIGYTNWLQHLFQPNTLLKDVRIALGNAITDNFRFLNYQDTSTYYTDMIVSLSDENFLPISAITGLLNQVYITNVTATVKTDILGFRNPWFWDRKLGIQIGFNTEQSAQGYNKGKMPPLMLTNVKLANPNLSGIGAMENVLVCEKNTVIQFLLNSPGSMAYGYDIRPLSGTPITQNPLYICFKSCSSNNRATGVLRKYYTPNRSSNGKMIEIVPTSSIRLSNGTTLSYMKFTVKSWNVTSYTEQNGSVHTCNKLPSKILGAKVSPGTSKPHTKTSGQVFNGPIHNIVQNKGTTGIFGEIVFYAFVFDTHADAIKAFTAINTPDQSLWVV</sequence>
<proteinExistence type="predicted"/>
<dbReference type="AlphaFoldDB" id="A0A3E0I872"/>